<evidence type="ECO:0000313" key="2">
    <source>
        <dbReference type="EMBL" id="KAL0955431.1"/>
    </source>
</evidence>
<keyword evidence="3" id="KW-1185">Reference proteome</keyword>
<proteinExistence type="predicted"/>
<gene>
    <name evidence="2" type="ORF">HGRIS_001677</name>
</gene>
<evidence type="ECO:0000256" key="1">
    <source>
        <dbReference type="SAM" id="SignalP"/>
    </source>
</evidence>
<organism evidence="2 3">
    <name type="scientific">Hohenbuehelia grisea</name>
    <dbReference type="NCBI Taxonomy" id="104357"/>
    <lineage>
        <taxon>Eukaryota</taxon>
        <taxon>Fungi</taxon>
        <taxon>Dikarya</taxon>
        <taxon>Basidiomycota</taxon>
        <taxon>Agaricomycotina</taxon>
        <taxon>Agaricomycetes</taxon>
        <taxon>Agaricomycetidae</taxon>
        <taxon>Agaricales</taxon>
        <taxon>Pleurotineae</taxon>
        <taxon>Pleurotaceae</taxon>
        <taxon>Hohenbuehelia</taxon>
    </lineage>
</organism>
<accession>A0ABR3JIQ4</accession>
<sequence length="177" mass="18473">MKFFATVAASLLVCAQIGLAAPTAAVDLATRAPKNLTLIAWFEAAMRSNYDVSLSDAQYDKAFEATWGQNVTLQANGRTGLTRPSLKAAIAGSKANATKIELVFRDVIAFQPTPGDESTGIVAGTLITISSHGSAPKTATQTIFINGVAPDSSVTTADKRRIVTDDTVTVAIASGRK</sequence>
<dbReference type="Proteomes" id="UP001556367">
    <property type="component" value="Unassembled WGS sequence"/>
</dbReference>
<dbReference type="EMBL" id="JASNQZ010000006">
    <property type="protein sequence ID" value="KAL0955431.1"/>
    <property type="molecule type" value="Genomic_DNA"/>
</dbReference>
<feature type="signal peptide" evidence="1">
    <location>
        <begin position="1"/>
        <end position="20"/>
    </location>
</feature>
<comment type="caution">
    <text evidence="2">The sequence shown here is derived from an EMBL/GenBank/DDBJ whole genome shotgun (WGS) entry which is preliminary data.</text>
</comment>
<feature type="chain" id="PRO_5046190433" evidence="1">
    <location>
        <begin position="21"/>
        <end position="177"/>
    </location>
</feature>
<reference evidence="3" key="1">
    <citation type="submission" date="2024-06" db="EMBL/GenBank/DDBJ databases">
        <title>Multi-omics analyses provide insights into the biosynthesis of the anticancer antibiotic pleurotin in Hohenbuehelia grisea.</title>
        <authorList>
            <person name="Weaver J.A."/>
            <person name="Alberti F."/>
        </authorList>
    </citation>
    <scope>NUCLEOTIDE SEQUENCE [LARGE SCALE GENOMIC DNA]</scope>
    <source>
        <strain evidence="3">T-177</strain>
    </source>
</reference>
<protein>
    <submittedName>
        <fullName evidence="2">Uncharacterized protein</fullName>
    </submittedName>
</protein>
<keyword evidence="1" id="KW-0732">Signal</keyword>
<evidence type="ECO:0000313" key="3">
    <source>
        <dbReference type="Proteomes" id="UP001556367"/>
    </source>
</evidence>
<name>A0ABR3JIQ4_9AGAR</name>